<evidence type="ECO:0000256" key="5">
    <source>
        <dbReference type="ARBA" id="ARBA00022729"/>
    </source>
</evidence>
<dbReference type="PRINTS" id="PR00653">
    <property type="entry name" value="ACTIVIN2R"/>
</dbReference>
<comment type="subcellular location">
    <subcellularLocation>
        <location evidence="1">Membrane</location>
        <topology evidence="1">Single-pass membrane protein</topology>
    </subcellularLocation>
</comment>
<evidence type="ECO:0000256" key="18">
    <source>
        <dbReference type="SAM" id="MobiDB-lite"/>
    </source>
</evidence>
<evidence type="ECO:0000256" key="12">
    <source>
        <dbReference type="ARBA" id="ARBA00023170"/>
    </source>
</evidence>
<proteinExistence type="predicted"/>
<feature type="signal peptide" evidence="20">
    <location>
        <begin position="1"/>
        <end position="17"/>
    </location>
</feature>
<dbReference type="Ensembl" id="ENSOSIT00000022936.1">
    <property type="protein sequence ID" value="ENSOSIP00000021725.1"/>
    <property type="gene ID" value="ENSOSIG00000011467.1"/>
</dbReference>
<evidence type="ECO:0000256" key="1">
    <source>
        <dbReference type="ARBA" id="ARBA00004167"/>
    </source>
</evidence>
<evidence type="ECO:0000256" key="19">
    <source>
        <dbReference type="SAM" id="Phobius"/>
    </source>
</evidence>
<evidence type="ECO:0000256" key="13">
    <source>
        <dbReference type="ARBA" id="ARBA00023180"/>
    </source>
</evidence>
<keyword evidence="8" id="KW-0067">ATP-binding</keyword>
<evidence type="ECO:0000256" key="17">
    <source>
        <dbReference type="ARBA" id="ARBA00048773"/>
    </source>
</evidence>
<evidence type="ECO:0000256" key="10">
    <source>
        <dbReference type="ARBA" id="ARBA00023136"/>
    </source>
</evidence>
<keyword evidence="6" id="KW-0547">Nucleotide-binding</keyword>
<reference evidence="22" key="2">
    <citation type="submission" date="2025-09" db="UniProtKB">
        <authorList>
            <consortium name="Ensembl"/>
        </authorList>
    </citation>
    <scope>IDENTIFICATION</scope>
</reference>
<comment type="catalytic activity">
    <reaction evidence="16">
        <text>L-seryl-[receptor-protein] + ATP = O-phospho-L-seryl-[receptor-protein] + ADP + H(+)</text>
        <dbReference type="Rhea" id="RHEA:18673"/>
        <dbReference type="Rhea" id="RHEA-COMP:11022"/>
        <dbReference type="Rhea" id="RHEA-COMP:11023"/>
        <dbReference type="ChEBI" id="CHEBI:15378"/>
        <dbReference type="ChEBI" id="CHEBI:29999"/>
        <dbReference type="ChEBI" id="CHEBI:30616"/>
        <dbReference type="ChEBI" id="CHEBI:83421"/>
        <dbReference type="ChEBI" id="CHEBI:456216"/>
        <dbReference type="EC" id="2.7.11.30"/>
    </reaction>
</comment>
<protein>
    <recommendedName>
        <fullName evidence="14">Activin receptor type-2B</fullName>
    </recommendedName>
    <alternativeName>
        <fullName evidence="15">Activin receptor type IIB</fullName>
    </alternativeName>
</protein>
<evidence type="ECO:0000256" key="14">
    <source>
        <dbReference type="ARBA" id="ARBA00039585"/>
    </source>
</evidence>
<dbReference type="InterPro" id="IPR045860">
    <property type="entry name" value="Snake_toxin-like_sf"/>
</dbReference>
<evidence type="ECO:0000256" key="9">
    <source>
        <dbReference type="ARBA" id="ARBA00022989"/>
    </source>
</evidence>
<evidence type="ECO:0000256" key="6">
    <source>
        <dbReference type="ARBA" id="ARBA00022741"/>
    </source>
</evidence>
<evidence type="ECO:0000256" key="16">
    <source>
        <dbReference type="ARBA" id="ARBA00047681"/>
    </source>
</evidence>
<dbReference type="Proteomes" id="UP000694383">
    <property type="component" value="Unplaced"/>
</dbReference>
<organism evidence="22 23">
    <name type="scientific">Oryzias sinensis</name>
    <name type="common">Chinese medaka</name>
    <dbReference type="NCBI Taxonomy" id="183150"/>
    <lineage>
        <taxon>Eukaryota</taxon>
        <taxon>Metazoa</taxon>
        <taxon>Chordata</taxon>
        <taxon>Craniata</taxon>
        <taxon>Vertebrata</taxon>
        <taxon>Euteleostomi</taxon>
        <taxon>Actinopterygii</taxon>
        <taxon>Neopterygii</taxon>
        <taxon>Teleostei</taxon>
        <taxon>Neoteleostei</taxon>
        <taxon>Acanthomorphata</taxon>
        <taxon>Ovalentaria</taxon>
        <taxon>Atherinomorphae</taxon>
        <taxon>Beloniformes</taxon>
        <taxon>Adrianichthyidae</taxon>
        <taxon>Oryziinae</taxon>
        <taxon>Oryzias</taxon>
    </lineage>
</organism>
<evidence type="ECO:0000256" key="3">
    <source>
        <dbReference type="ARBA" id="ARBA00022679"/>
    </source>
</evidence>
<evidence type="ECO:0000256" key="2">
    <source>
        <dbReference type="ARBA" id="ARBA00022527"/>
    </source>
</evidence>
<dbReference type="Gene3D" id="3.30.200.20">
    <property type="entry name" value="Phosphorylase Kinase, domain 1"/>
    <property type="match status" value="1"/>
</dbReference>
<dbReference type="Gene3D" id="2.10.60.10">
    <property type="entry name" value="CD59"/>
    <property type="match status" value="1"/>
</dbReference>
<dbReference type="GO" id="GO:0071363">
    <property type="term" value="P:cellular response to growth factor stimulus"/>
    <property type="evidence" value="ECO:0007669"/>
    <property type="project" value="TreeGrafter"/>
</dbReference>
<dbReference type="GO" id="GO:0048179">
    <property type="term" value="C:activin receptor complex"/>
    <property type="evidence" value="ECO:0007669"/>
    <property type="project" value="TreeGrafter"/>
</dbReference>
<accession>A0A8C7Y3F0</accession>
<dbReference type="AlphaFoldDB" id="A0A8C7Y3F0"/>
<name>A0A8C7Y3F0_9TELE</name>
<evidence type="ECO:0000313" key="22">
    <source>
        <dbReference type="Ensembl" id="ENSOSIP00000021725.1"/>
    </source>
</evidence>
<evidence type="ECO:0000259" key="21">
    <source>
        <dbReference type="Pfam" id="PF01064"/>
    </source>
</evidence>
<dbReference type="CDD" id="cd23632">
    <property type="entry name" value="TFP_LU_ECD_ACVR2B"/>
    <property type="match status" value="1"/>
</dbReference>
<feature type="transmembrane region" description="Helical" evidence="19">
    <location>
        <begin position="137"/>
        <end position="158"/>
    </location>
</feature>
<feature type="domain" description="Activin types I and II receptor" evidence="21">
    <location>
        <begin position="54"/>
        <end position="112"/>
    </location>
</feature>
<dbReference type="GO" id="GO:0017002">
    <property type="term" value="F:activin receptor activity"/>
    <property type="evidence" value="ECO:0007669"/>
    <property type="project" value="TreeGrafter"/>
</dbReference>
<keyword evidence="12" id="KW-0675">Receptor</keyword>
<dbReference type="GO" id="GO:0048185">
    <property type="term" value="F:activin binding"/>
    <property type="evidence" value="ECO:0007669"/>
    <property type="project" value="TreeGrafter"/>
</dbReference>
<dbReference type="FunFam" id="2.10.60.10:FF:000002">
    <property type="entry name" value="Serine/threonine-protein kinase receptor"/>
    <property type="match status" value="1"/>
</dbReference>
<reference evidence="22" key="1">
    <citation type="submission" date="2025-08" db="UniProtKB">
        <authorList>
            <consortium name="Ensembl"/>
        </authorList>
    </citation>
    <scope>IDENTIFICATION</scope>
</reference>
<dbReference type="InterPro" id="IPR000472">
    <property type="entry name" value="Activin_recp"/>
</dbReference>
<keyword evidence="13" id="KW-0325">Glycoprotein</keyword>
<keyword evidence="10 19" id="KW-0472">Membrane</keyword>
<keyword evidence="4 19" id="KW-0812">Transmembrane</keyword>
<evidence type="ECO:0000256" key="8">
    <source>
        <dbReference type="ARBA" id="ARBA00022840"/>
    </source>
</evidence>
<evidence type="ECO:0000256" key="15">
    <source>
        <dbReference type="ARBA" id="ARBA00043114"/>
    </source>
</evidence>
<evidence type="ECO:0000313" key="23">
    <source>
        <dbReference type="Proteomes" id="UP000694383"/>
    </source>
</evidence>
<keyword evidence="9 19" id="KW-1133">Transmembrane helix</keyword>
<evidence type="ECO:0000256" key="7">
    <source>
        <dbReference type="ARBA" id="ARBA00022777"/>
    </source>
</evidence>
<keyword evidence="7" id="KW-0418">Kinase</keyword>
<feature type="region of interest" description="Disordered" evidence="18">
    <location>
        <begin position="300"/>
        <end position="320"/>
    </location>
</feature>
<evidence type="ECO:0000256" key="11">
    <source>
        <dbReference type="ARBA" id="ARBA00023157"/>
    </source>
</evidence>
<feature type="chain" id="PRO_5034913364" description="Activin receptor type-2B" evidence="20">
    <location>
        <begin position="18"/>
        <end position="363"/>
    </location>
</feature>
<evidence type="ECO:0000256" key="4">
    <source>
        <dbReference type="ARBA" id="ARBA00022692"/>
    </source>
</evidence>
<keyword evidence="23" id="KW-1185">Reference proteome</keyword>
<dbReference type="Pfam" id="PF01064">
    <property type="entry name" value="Activin_recp"/>
    <property type="match status" value="1"/>
</dbReference>
<evidence type="ECO:0000256" key="20">
    <source>
        <dbReference type="SAM" id="SignalP"/>
    </source>
</evidence>
<sequence>MRLSWWGCALLLGAVCAGLSGGGAGAMECLYYNVNYEVENTNRSGVERCEGEEDKRLHCYASWRNNSGSIELVKKGCWLDDFNCYDRQECVATEQNPQVFFCCCEGSFCNDKMTHLPDPSRPVIKAPPTSIQVLNMVIYSLLPVSMLSVFLLAAVWMYRHRKPTYGHVDISEVRLLSHTHTHTHTHTRMHTHAHVHTHTHAHTHAHTHTHTHTRTHACTHTHTQTHTHTHSHTHTHAHTHTQSHTHTHTHACTHTHTHTHTHTYTHTPLFKNIQSCDAGGSSSKVLDQNQIVRPNPFMSELNRKHRSPFPPQDPSPQAASPLLTLKPLQLLEIKARGRFGCVWKAQLLNEFVAVKIFPIQVRL</sequence>
<dbReference type="InterPro" id="IPR000333">
    <property type="entry name" value="TGFB_receptor"/>
</dbReference>
<dbReference type="GO" id="GO:0005524">
    <property type="term" value="F:ATP binding"/>
    <property type="evidence" value="ECO:0007669"/>
    <property type="project" value="UniProtKB-KW"/>
</dbReference>
<dbReference type="GeneTree" id="ENSGT00940000156210"/>
<dbReference type="PANTHER" id="PTHR23255:SF70">
    <property type="entry name" value="ACTIVIN RECEPTOR TYPE-2B"/>
    <property type="match status" value="1"/>
</dbReference>
<dbReference type="SUPFAM" id="SSF57302">
    <property type="entry name" value="Snake toxin-like"/>
    <property type="match status" value="1"/>
</dbReference>
<keyword evidence="3" id="KW-0808">Transferase</keyword>
<keyword evidence="11" id="KW-1015">Disulfide bond</keyword>
<keyword evidence="2" id="KW-0723">Serine/threonine-protein kinase</keyword>
<dbReference type="PANTHER" id="PTHR23255">
    <property type="entry name" value="TRANSFORMING GROWTH FACTOR-BETA RECEPTOR TYPE I AND II"/>
    <property type="match status" value="1"/>
</dbReference>
<comment type="catalytic activity">
    <reaction evidence="17">
        <text>L-threonyl-[receptor-protein] + ATP = O-phospho-L-threonyl-[receptor-protein] + ADP + H(+)</text>
        <dbReference type="Rhea" id="RHEA:44880"/>
        <dbReference type="Rhea" id="RHEA-COMP:11024"/>
        <dbReference type="Rhea" id="RHEA-COMP:11025"/>
        <dbReference type="ChEBI" id="CHEBI:15378"/>
        <dbReference type="ChEBI" id="CHEBI:30013"/>
        <dbReference type="ChEBI" id="CHEBI:30616"/>
        <dbReference type="ChEBI" id="CHEBI:61977"/>
        <dbReference type="ChEBI" id="CHEBI:456216"/>
        <dbReference type="EC" id="2.7.11.30"/>
    </reaction>
</comment>
<keyword evidence="5 20" id="KW-0732">Signal</keyword>